<dbReference type="InterPro" id="IPR006059">
    <property type="entry name" value="SBP"/>
</dbReference>
<evidence type="ECO:0000256" key="2">
    <source>
        <dbReference type="ARBA" id="ARBA00022448"/>
    </source>
</evidence>
<dbReference type="Proteomes" id="UP000815698">
    <property type="component" value="Chromosome"/>
</dbReference>
<protein>
    <submittedName>
        <fullName evidence="4">ABC transporter substrate-binding protein</fullName>
    </submittedName>
</protein>
<reference evidence="4 5" key="1">
    <citation type="journal article" date="2016" name="Int. J. Syst. Evol. Microbiol.">
        <title>Dermabacter jinjuensis sp. nov., a novel species of the genus Dermabacter isolated from a clinical specimen.</title>
        <authorList>
            <person name="Park Y.K."/>
            <person name="Lee K.M."/>
            <person name="Lee W.K."/>
            <person name="Cho M.J."/>
            <person name="Lee H.S."/>
            <person name="Cho Y.G."/>
            <person name="Lee Y.C."/>
            <person name="Lee W.K."/>
            <person name="Seong W.K."/>
            <person name="Hwang K.J."/>
        </authorList>
    </citation>
    <scope>NUCLEOTIDE SEQUENCE [LARGE SCALE GENOMIC DNA]</scope>
    <source>
        <strain evidence="4 5">32T</strain>
    </source>
</reference>
<keyword evidence="3" id="KW-0732">Signal</keyword>
<gene>
    <name evidence="4" type="ORF">COP05_02320</name>
</gene>
<organism evidence="4 5">
    <name type="scientific">Dermabacter jinjuensis</name>
    <dbReference type="NCBI Taxonomy" id="1667168"/>
    <lineage>
        <taxon>Bacteria</taxon>
        <taxon>Bacillati</taxon>
        <taxon>Actinomycetota</taxon>
        <taxon>Actinomycetes</taxon>
        <taxon>Micrococcales</taxon>
        <taxon>Dermabacteraceae</taxon>
        <taxon>Dermabacter</taxon>
    </lineage>
</organism>
<dbReference type="PANTHER" id="PTHR30061:SF50">
    <property type="entry name" value="MALTOSE_MALTODEXTRIN-BINDING PERIPLASMIC PROTEIN"/>
    <property type="match status" value="1"/>
</dbReference>
<keyword evidence="2" id="KW-0813">Transport</keyword>
<dbReference type="EMBL" id="CP023482">
    <property type="protein sequence ID" value="ATH96055.1"/>
    <property type="molecule type" value="Genomic_DNA"/>
</dbReference>
<evidence type="ECO:0000256" key="1">
    <source>
        <dbReference type="ARBA" id="ARBA00008520"/>
    </source>
</evidence>
<sequence>MAEAPSGHPVQGETLKYDPNHLVNDGEPISLEWWLWDGDTIFQKFVDEYTAIHKNVEIKIVKQPWEDYWTKLPLSLKDGDKPAIFNIHNSYHSNIFPYLEPYDIPVEELAADYTGAEAHVIDGKIYYVDFGMMTGVIYYNTDHWKEAGLTDADIPETWDELREVAKKLVKKNGDTIERAGFNFNSQFNAFSPGLPYQRGQNLFADDQRTPTVASDAMMELIELFTSFYDVDGVGSKDFGTSSGESFGQQQSSIIYSWTHHGGLMAADFPDVNYDTFRTPVHVSGETPYAFDRYNGESTLGINKAADEKTKAVAQDFLKFYLTSKEALKAVCLNYHVFPSYKPLAEDPEILDDPQLSSLADGIDRYIWPGAMPATIEENLKTMWEDVLYNGADPATAMGAAQEAIEKDLANSDFEAVENLYAHYQPSK</sequence>
<comment type="similarity">
    <text evidence="1">Belongs to the bacterial solute-binding protein 1 family.</text>
</comment>
<keyword evidence="5" id="KW-1185">Reference proteome</keyword>
<dbReference type="Gene3D" id="3.40.190.10">
    <property type="entry name" value="Periplasmic binding protein-like II"/>
    <property type="match status" value="1"/>
</dbReference>
<proteinExistence type="inferred from homology"/>
<evidence type="ECO:0000313" key="5">
    <source>
        <dbReference type="Proteomes" id="UP000815698"/>
    </source>
</evidence>
<dbReference type="PANTHER" id="PTHR30061">
    <property type="entry name" value="MALTOSE-BINDING PERIPLASMIC PROTEIN"/>
    <property type="match status" value="1"/>
</dbReference>
<dbReference type="SUPFAM" id="SSF53850">
    <property type="entry name" value="Periplasmic binding protein-like II"/>
    <property type="match status" value="1"/>
</dbReference>
<name>A0ABM6PLG9_9MICO</name>
<dbReference type="RefSeq" id="WP_096882568.1">
    <property type="nucleotide sequence ID" value="NZ_CP023482.1"/>
</dbReference>
<accession>A0ABM6PLG9</accession>
<dbReference type="Pfam" id="PF01547">
    <property type="entry name" value="SBP_bac_1"/>
    <property type="match status" value="1"/>
</dbReference>
<evidence type="ECO:0000256" key="3">
    <source>
        <dbReference type="ARBA" id="ARBA00022729"/>
    </source>
</evidence>
<evidence type="ECO:0000313" key="4">
    <source>
        <dbReference type="EMBL" id="ATH96055.1"/>
    </source>
</evidence>